<gene>
    <name evidence="3" type="ORF">GCM10010970_19340</name>
</gene>
<dbReference type="Proteomes" id="UP000637267">
    <property type="component" value="Unassembled WGS sequence"/>
</dbReference>
<reference evidence="4" key="1">
    <citation type="journal article" date="2019" name="Int. J. Syst. Evol. Microbiol.">
        <title>The Global Catalogue of Microorganisms (GCM) 10K type strain sequencing project: providing services to taxonomists for standard genome sequencing and annotation.</title>
        <authorList>
            <consortium name="The Broad Institute Genomics Platform"/>
            <consortium name="The Broad Institute Genome Sequencing Center for Infectious Disease"/>
            <person name="Wu L."/>
            <person name="Ma J."/>
        </authorList>
    </citation>
    <scope>NUCLEOTIDE SEQUENCE [LARGE SCALE GENOMIC DNA]</scope>
    <source>
        <strain evidence="4">CGMCC 1.8859</strain>
    </source>
</reference>
<comment type="caution">
    <text evidence="3">The sequence shown here is derived from an EMBL/GenBank/DDBJ whole genome shotgun (WGS) entry which is preliminary data.</text>
</comment>
<feature type="chain" id="PRO_5047441803" evidence="2">
    <location>
        <begin position="21"/>
        <end position="96"/>
    </location>
</feature>
<keyword evidence="2" id="KW-0732">Signal</keyword>
<feature type="region of interest" description="Disordered" evidence="1">
    <location>
        <begin position="29"/>
        <end position="96"/>
    </location>
</feature>
<dbReference type="EMBL" id="BMLX01000002">
    <property type="protein sequence ID" value="GGP21206.1"/>
    <property type="molecule type" value="Genomic_DNA"/>
</dbReference>
<keyword evidence="4" id="KW-1185">Reference proteome</keyword>
<organism evidence="3 4">
    <name type="scientific">Silvimonas iriomotensis</name>
    <dbReference type="NCBI Taxonomy" id="449662"/>
    <lineage>
        <taxon>Bacteria</taxon>
        <taxon>Pseudomonadati</taxon>
        <taxon>Pseudomonadota</taxon>
        <taxon>Betaproteobacteria</taxon>
        <taxon>Neisseriales</taxon>
        <taxon>Chitinibacteraceae</taxon>
        <taxon>Silvimonas</taxon>
    </lineage>
</organism>
<accession>A0ABQ2P8V3</accession>
<name>A0ABQ2P8V3_9NEIS</name>
<feature type="signal peptide" evidence="2">
    <location>
        <begin position="1"/>
        <end position="20"/>
    </location>
</feature>
<feature type="compositionally biased region" description="Basic and acidic residues" evidence="1">
    <location>
        <begin position="29"/>
        <end position="49"/>
    </location>
</feature>
<evidence type="ECO:0000256" key="2">
    <source>
        <dbReference type="SAM" id="SignalP"/>
    </source>
</evidence>
<evidence type="ECO:0000313" key="4">
    <source>
        <dbReference type="Proteomes" id="UP000637267"/>
    </source>
</evidence>
<protein>
    <submittedName>
        <fullName evidence="3">Uncharacterized protein</fullName>
    </submittedName>
</protein>
<evidence type="ECO:0000256" key="1">
    <source>
        <dbReference type="SAM" id="MobiDB-lite"/>
    </source>
</evidence>
<sequence>MKTGLIAGLLLALNTMLAPAAPAALAQHDTAHGYDTDHARAARPVEHTTRKASSPKGKPHAATATPARKPASKRKQGKGKTGTSKQRCQHSSFCWR</sequence>
<evidence type="ECO:0000313" key="3">
    <source>
        <dbReference type="EMBL" id="GGP21206.1"/>
    </source>
</evidence>
<proteinExistence type="predicted"/>